<dbReference type="CDD" id="cd04792">
    <property type="entry name" value="LanM-like"/>
    <property type="match status" value="1"/>
</dbReference>
<dbReference type="PIRSF" id="PIRSF037228">
    <property type="entry name" value="Lant_mod_RumM"/>
    <property type="match status" value="1"/>
</dbReference>
<feature type="compositionally biased region" description="Polar residues" evidence="1">
    <location>
        <begin position="952"/>
        <end position="967"/>
    </location>
</feature>
<dbReference type="PRINTS" id="PR01955">
    <property type="entry name" value="LANCFRANKIA"/>
</dbReference>
<feature type="region of interest" description="Disordered" evidence="1">
    <location>
        <begin position="951"/>
        <end position="981"/>
    </location>
</feature>
<name>A0ABT6BBJ2_9GAMM</name>
<dbReference type="InterPro" id="IPR007822">
    <property type="entry name" value="LANC-like"/>
</dbReference>
<evidence type="ECO:0000313" key="4">
    <source>
        <dbReference type="Proteomes" id="UP001528850"/>
    </source>
</evidence>
<evidence type="ECO:0000256" key="1">
    <source>
        <dbReference type="SAM" id="MobiDB-lite"/>
    </source>
</evidence>
<accession>A0ABT6BBJ2</accession>
<comment type="caution">
    <text evidence="3">The sequence shown here is derived from an EMBL/GenBank/DDBJ whole genome shotgun (WGS) entry which is preliminary data.</text>
</comment>
<keyword evidence="4" id="KW-1185">Reference proteome</keyword>
<dbReference type="InterPro" id="IPR012341">
    <property type="entry name" value="6hp_glycosidase-like_sf"/>
</dbReference>
<feature type="domain" description="Lantibiotic biosynthesis protein dehydration" evidence="2">
    <location>
        <begin position="104"/>
        <end position="475"/>
    </location>
</feature>
<evidence type="ECO:0000313" key="3">
    <source>
        <dbReference type="EMBL" id="MDF4025458.1"/>
    </source>
</evidence>
<organism evidence="3 4">
    <name type="scientific">Luteibacter sahnii</name>
    <dbReference type="NCBI Taxonomy" id="3021977"/>
    <lineage>
        <taxon>Bacteria</taxon>
        <taxon>Pseudomonadati</taxon>
        <taxon>Pseudomonadota</taxon>
        <taxon>Gammaproteobacteria</taxon>
        <taxon>Lysobacterales</taxon>
        <taxon>Rhodanobacteraceae</taxon>
        <taxon>Luteibacter</taxon>
    </lineage>
</organism>
<dbReference type="Proteomes" id="UP001528850">
    <property type="component" value="Unassembled WGS sequence"/>
</dbReference>
<protein>
    <submittedName>
        <fullName evidence="3">Type 2 lanthipeptide synthetase LanM family protein</fullName>
    </submittedName>
</protein>
<reference evidence="3 4" key="1">
    <citation type="journal article" date="2024" name="Curr. Microbiol.">
        <title>Luteibacter sahnii sp. nov., A Novel Yellow-Colored Xanthomonadin Pigment Producing Probiotic Bacterium from Healthy Rice Seed Microbiome.</title>
        <authorList>
            <person name="Jaiswal G."/>
            <person name="Rana R."/>
            <person name="Nayak P.K."/>
            <person name="Chouhan R."/>
            <person name="Gandhi S.G."/>
            <person name="Patel H.K."/>
            <person name="Patil P.B."/>
        </authorList>
    </citation>
    <scope>NUCLEOTIDE SEQUENCE [LARGE SCALE GENOMIC DNA]</scope>
    <source>
        <strain evidence="3 4">PPL201</strain>
    </source>
</reference>
<dbReference type="Gene3D" id="1.50.10.10">
    <property type="match status" value="1"/>
</dbReference>
<dbReference type="PRINTS" id="PR01950">
    <property type="entry name" value="LANCSUPER"/>
</dbReference>
<dbReference type="InterPro" id="IPR017146">
    <property type="entry name" value="Lanti_2_LanM"/>
</dbReference>
<dbReference type="SMART" id="SM01260">
    <property type="entry name" value="LANC_like"/>
    <property type="match status" value="1"/>
</dbReference>
<dbReference type="EMBL" id="JARJJS010000002">
    <property type="protein sequence ID" value="MDF4025458.1"/>
    <property type="molecule type" value="Genomic_DNA"/>
</dbReference>
<dbReference type="Pfam" id="PF05147">
    <property type="entry name" value="LANC_like"/>
    <property type="match status" value="1"/>
</dbReference>
<dbReference type="Pfam" id="PF13575">
    <property type="entry name" value="DUF4135"/>
    <property type="match status" value="1"/>
</dbReference>
<dbReference type="NCBIfam" id="TIGR03897">
    <property type="entry name" value="lanti_2_LanM"/>
    <property type="match status" value="1"/>
</dbReference>
<evidence type="ECO:0000259" key="2">
    <source>
        <dbReference type="Pfam" id="PF13575"/>
    </source>
</evidence>
<proteinExistence type="predicted"/>
<sequence length="981" mass="105121">MSMGRDADFHDALGCLVADASARLATQLQRIGGLAQGERQVIHDSVRDAALATLHGRTCRLLLLELHAAVEENRLAATDSHARWHEFVALASTRDFWTGLEAHYPGLWDRLQALIEGRFQAGHELARRFARDRSVLGEWSDAPLGELLALEIGAGDSHLGGKTVAVLRCAGARVVYKPRPVGVDVELKRFIEGLGIDTSMRVPAAIERDGYGWTAFVAHRHADDADGLRAFYRGIGEWLATMRLLGGTDLHAENLIAHGRHPVVIDCETLFTPKVDAAPSGLGEAHDRAAAMVDGSVLNMGLLPGRGGALAWRGVDTSGIGALPGEQPKVAVPAIVDAGTDRAHLGTRWVDIAPGHNHPSDRPELTTYWPDVLGGFDALTMQLRALDARGELAGRLRAFDRCDVRVVVRATETYAELARMLWHPVSLHDPRKAWSHAAELLRKAGEVRALAPDDDGVIAAEIADLVDGDIPYFGMRVSQGTLRGPRGTRWLAPCQRVDEALAHWRRADVALERMVIHGALASAYADEGQDAAEVSLRVHAPRTNDLDVRRRTQAASIMRLLATRALRCGDGSVAWIASVLGPTGRSVQPVAQDLYGGLAGLALVATGYAAEQRAGRADVVDGIVGLRDAIVTTMRMADDESHVRRLRVARPRPTPPGAYIGLGAQIGAWLSLEEAGVAHGEGIARATRLASLMPESLAADEIHDVLTGAAGGIVPLLRLHRATDDPLFVGMARALGDRLCDAARMVDGRACWTHARWPDGLGGFAHGATGIGWALAKLAEATGEDRYETMARAAMAFEDALFDGERGHWRDRRDLGGEPSAAAWCHGSVGIGLAWIDLGQTHGPRRERLRAAVADAWARGIGANHGLCHGDFGAWELLARALDDGLAPERMTRALIDAALVASLERHGPRCGRVGEALSPGLMTGLAGVVYQLLRMDRRCDLPSVMIPSGRWSGQSSTRSTHSDNVPSTPPMAVAASTSLG</sequence>
<dbReference type="SUPFAM" id="SSF158745">
    <property type="entry name" value="LanC-like"/>
    <property type="match status" value="1"/>
</dbReference>
<gene>
    <name evidence="3" type="ORF">P3W24_10825</name>
</gene>
<dbReference type="InterPro" id="IPR025410">
    <property type="entry name" value="Lant_dehyd"/>
</dbReference>